<keyword evidence="2" id="KW-1185">Reference proteome</keyword>
<evidence type="ECO:0000313" key="2">
    <source>
        <dbReference type="Proteomes" id="UP001202180"/>
    </source>
</evidence>
<protein>
    <submittedName>
        <fullName evidence="1">Uncharacterized protein</fullName>
    </submittedName>
</protein>
<evidence type="ECO:0000313" key="1">
    <source>
        <dbReference type="EMBL" id="MCK8492929.1"/>
    </source>
</evidence>
<reference evidence="1 2" key="1">
    <citation type="submission" date="2022-04" db="EMBL/GenBank/DDBJ databases">
        <title>Spirosoma sp. strain RP8 genome sequencing and assembly.</title>
        <authorList>
            <person name="Jung Y."/>
        </authorList>
    </citation>
    <scope>NUCLEOTIDE SEQUENCE [LARGE SCALE GENOMIC DNA]</scope>
    <source>
        <strain evidence="1 2">RP8</strain>
    </source>
</reference>
<organism evidence="1 2">
    <name type="scientific">Spirosoma liriopis</name>
    <dbReference type="NCBI Taxonomy" id="2937440"/>
    <lineage>
        <taxon>Bacteria</taxon>
        <taxon>Pseudomonadati</taxon>
        <taxon>Bacteroidota</taxon>
        <taxon>Cytophagia</taxon>
        <taxon>Cytophagales</taxon>
        <taxon>Cytophagaceae</taxon>
        <taxon>Spirosoma</taxon>
    </lineage>
</organism>
<accession>A0ABT0HL88</accession>
<dbReference type="Proteomes" id="UP001202180">
    <property type="component" value="Unassembled WGS sequence"/>
</dbReference>
<sequence>MESLLFFLWIKLIIYQFFNVRQRPPTSAMISLSDAMQSDFDYAQLDLETDHNLYRLLARAENAIAGWDRVKRPMIASEIAWYNALYTLTEKIKQTLNTRYGCND</sequence>
<gene>
    <name evidence="1" type="ORF">M0L20_13760</name>
</gene>
<dbReference type="EMBL" id="JALPRF010000002">
    <property type="protein sequence ID" value="MCK8492929.1"/>
    <property type="molecule type" value="Genomic_DNA"/>
</dbReference>
<proteinExistence type="predicted"/>
<comment type="caution">
    <text evidence="1">The sequence shown here is derived from an EMBL/GenBank/DDBJ whole genome shotgun (WGS) entry which is preliminary data.</text>
</comment>
<name>A0ABT0HL88_9BACT</name>